<evidence type="ECO:0000256" key="3">
    <source>
        <dbReference type="PIRSR" id="PIRSR617939-1"/>
    </source>
</evidence>
<dbReference type="EMBL" id="BRYA01000452">
    <property type="protein sequence ID" value="GMI48986.1"/>
    <property type="molecule type" value="Genomic_DNA"/>
</dbReference>
<name>A0A9W7LGD1_9STRA</name>
<dbReference type="SUPFAM" id="SSF110857">
    <property type="entry name" value="Gamma-glutamyl cyclotransferase-like"/>
    <property type="match status" value="1"/>
</dbReference>
<evidence type="ECO:0000313" key="5">
    <source>
        <dbReference type="EMBL" id="GMI48986.1"/>
    </source>
</evidence>
<feature type="binding site" evidence="4">
    <location>
        <begin position="13"/>
        <end position="18"/>
    </location>
    <ligand>
        <name>substrate</name>
    </ligand>
</feature>
<protein>
    <recommendedName>
        <fullName evidence="1">gamma-glutamylcyclotransferase</fullName>
        <ecNumber evidence="1">4.3.2.9</ecNumber>
    </recommendedName>
</protein>
<evidence type="ECO:0000256" key="1">
    <source>
        <dbReference type="ARBA" id="ARBA00012346"/>
    </source>
</evidence>
<dbReference type="InterPro" id="IPR036568">
    <property type="entry name" value="GGCT-like_sf"/>
</dbReference>
<dbReference type="PANTHER" id="PTHR12935">
    <property type="entry name" value="GAMMA-GLUTAMYLCYCLOTRANSFERASE"/>
    <property type="match status" value="1"/>
</dbReference>
<dbReference type="PANTHER" id="PTHR12935:SF0">
    <property type="entry name" value="GAMMA-GLUTAMYLCYCLOTRANSFERASE"/>
    <property type="match status" value="1"/>
</dbReference>
<dbReference type="OrthoDB" id="2017317at2759"/>
<dbReference type="EC" id="4.3.2.9" evidence="1"/>
<dbReference type="InterPro" id="IPR013024">
    <property type="entry name" value="GGCT-like"/>
</dbReference>
<keyword evidence="2" id="KW-0456">Lyase</keyword>
<evidence type="ECO:0000256" key="4">
    <source>
        <dbReference type="PIRSR" id="PIRSR617939-2"/>
    </source>
</evidence>
<evidence type="ECO:0000256" key="2">
    <source>
        <dbReference type="ARBA" id="ARBA00023239"/>
    </source>
</evidence>
<dbReference type="AlphaFoldDB" id="A0A9W7LGD1"/>
<dbReference type="InterPro" id="IPR017939">
    <property type="entry name" value="G-Glutamylcylcotransferase"/>
</dbReference>
<dbReference type="GO" id="GO:0003839">
    <property type="term" value="F:gamma-glutamylcyclotransferase activity"/>
    <property type="evidence" value="ECO:0007669"/>
    <property type="project" value="UniProtKB-EC"/>
</dbReference>
<comment type="caution">
    <text evidence="5">The sequence shown here is derived from an EMBL/GenBank/DDBJ whole genome shotgun (WGS) entry which is preliminary data.</text>
</comment>
<evidence type="ECO:0000313" key="6">
    <source>
        <dbReference type="Proteomes" id="UP001165065"/>
    </source>
</evidence>
<dbReference type="Proteomes" id="UP001165065">
    <property type="component" value="Unassembled WGS sequence"/>
</dbReference>
<feature type="binding site" evidence="4">
    <location>
        <position position="137"/>
    </location>
    <ligand>
        <name>substrate</name>
    </ligand>
</feature>
<feature type="active site" description="Proton acceptor" evidence="3">
    <location>
        <position position="94"/>
    </location>
</feature>
<accession>A0A9W7LGD1</accession>
<dbReference type="Gene3D" id="3.10.490.10">
    <property type="entry name" value="Gamma-glutamyl cyclotransferase-like"/>
    <property type="match status" value="1"/>
</dbReference>
<sequence length="164" mass="18189">MKLSLPQSLTISYFAYGSNLSKSILSRRTLSSGPFASTEIPPPKRVRVFGHKTVFNLGVPGSSVASLEESSSNDSEGLVWSLNARQWALLCASEGAGLAYNVKQVEGENIDDENERVLAYTFTSGRGTENIPTSRRYYDILMDGAREWDLKELERYLEDEVEVG</sequence>
<keyword evidence="6" id="KW-1185">Reference proteome</keyword>
<proteinExistence type="predicted"/>
<dbReference type="CDD" id="cd06661">
    <property type="entry name" value="GGCT_like"/>
    <property type="match status" value="1"/>
</dbReference>
<reference evidence="6" key="1">
    <citation type="journal article" date="2023" name="Commun. Biol.">
        <title>Genome analysis of Parmales, the sister group of diatoms, reveals the evolutionary specialization of diatoms from phago-mixotrophs to photoautotrophs.</title>
        <authorList>
            <person name="Ban H."/>
            <person name="Sato S."/>
            <person name="Yoshikawa S."/>
            <person name="Yamada K."/>
            <person name="Nakamura Y."/>
            <person name="Ichinomiya M."/>
            <person name="Sato N."/>
            <person name="Blanc-Mathieu R."/>
            <person name="Endo H."/>
            <person name="Kuwata A."/>
            <person name="Ogata H."/>
        </authorList>
    </citation>
    <scope>NUCLEOTIDE SEQUENCE [LARGE SCALE GENOMIC DNA]</scope>
</reference>
<organism evidence="5 6">
    <name type="scientific">Triparma columacea</name>
    <dbReference type="NCBI Taxonomy" id="722753"/>
    <lineage>
        <taxon>Eukaryota</taxon>
        <taxon>Sar</taxon>
        <taxon>Stramenopiles</taxon>
        <taxon>Ochrophyta</taxon>
        <taxon>Bolidophyceae</taxon>
        <taxon>Parmales</taxon>
        <taxon>Triparmaceae</taxon>
        <taxon>Triparma</taxon>
    </lineage>
</organism>
<gene>
    <name evidence="5" type="ORF">TrCOL_g6207</name>
</gene>